<feature type="compositionally biased region" description="Polar residues" evidence="1">
    <location>
        <begin position="1239"/>
        <end position="1258"/>
    </location>
</feature>
<name>A0A829YNW8_9GAMM</name>
<evidence type="ECO:0000256" key="2">
    <source>
        <dbReference type="SAM" id="SignalP"/>
    </source>
</evidence>
<sequence length="1314" mass="145221">MFRKFLVLVFAGLASTLAHASAPLVRVVADESVLQGRLEKLRDLGAAAGVRVEWAYLNAFPEPPQQWIAAADLLIVEAPLQSARQRIDESVGDVLARVSVPRVEATTRRESYSHLPERQGRTLIEYYRNGGEANLRNFFAYFRAWHAKEDPSKVAPPMVVPVNGYYHPDAPRLFATLDGYIEWGKQRWKPSAPRVALAIHASAFATLQTQVIDAVIRRSEALGQMPLPFWFDSEDADALKKALQPARADVLINMQHMGNGRARMREFEQLRIPVLQTLNYRDGNIEEWKKEASGAPSRLVAPFIAVYETWGMSDPLVIAAVDDGVLVPMQPQVDAVLRKASALAKLRHTRPDKKRLALMFWNYPQGEKNFSASNLNVPRSLESLTHALNEAGYEVPPATEQQIIETGQALLSVLYHHDRLDELLQRGLAATLPVKTYSHWLASTSPSVRSHMRKRWGDPQDHWAVRQIDGEKQFVIPRWQLGNLLLMPQMPRGGSPGEGYHDGALPPDHLYMAAYLYVRESGPHALIHFGTHGTQEWLPGKDRGLSVDDYPLLAVGDLPVFYPYIQDNIGEALQAKRRGRAVIVSHQTPPFAPSGLYKELAEVHALLHEYIQLDPGAVRDRTAENMRRLIVEHGLHKDMDWTEQAMREDFDGFLTAFHDHLHGLAQRSVPLGLHTLGKSPSPEHRLSTVVQQLGDEFANAVAAARAPTVANTVHPPGHVMAGAAGADSGGNEFFTGNASQLASTPPYQLLQRHLREQAPLSEANASLRPVVERAVKLDRHLATNHELSALLDGLAGYFVPPGPGGDPVRNPEVPNGRNLFGFEPDKLPTRSAFDAAEAALNGLVADYRAKHGGASPTKLAFSLWSVEAMRHMGITESQVLHAMGLRPRWDEGGRVTALDIIPASELGRPRIDAVVQVTGAYRDQFENFMRLLADATERLSKLEEPGNVIAKNTQAAILSLKKQGMDAAQAERMAAVRLFGNQPGDYGVGLSDAVLDSTAWENDAPLAEQYLARLQYAYGSKDWGVSAGKVNVYAEQLKGVQAAVLSRSSNLYGVLTGDDPFQFLGGLSLAVRHLNGASPELYISDQRRSQGRMVSAASFLSEEMRTRYLNPQWIKPMQAEGYAGTLEIVDTFNNLFGWQALDPATVRADQWQAMHDVYVMDKHQLDMQKWFEQNNLMAQAQILERMLEAIRKGYWDASEQTRREIAERWQELADQGVTTGAATTRELAQQMAAGFGLQPGNTTPNASPSAQSDVNTAASASAQTVRGQVLKEAVQQTPPEPLWRVWLALLALVVCFASGGVRQARHSSPFVKPA</sequence>
<dbReference type="CDD" id="cd10150">
    <property type="entry name" value="CobN_like"/>
    <property type="match status" value="1"/>
</dbReference>
<evidence type="ECO:0000256" key="1">
    <source>
        <dbReference type="SAM" id="MobiDB-lite"/>
    </source>
</evidence>
<keyword evidence="5" id="KW-1185">Reference proteome</keyword>
<dbReference type="Proteomes" id="UP000445000">
    <property type="component" value="Unassembled WGS sequence"/>
</dbReference>
<dbReference type="RefSeq" id="WP_161816531.1">
    <property type="nucleotide sequence ID" value="NZ_BLJN01000012.1"/>
</dbReference>
<feature type="chain" id="PRO_5032547512" evidence="2">
    <location>
        <begin position="21"/>
        <end position="1314"/>
    </location>
</feature>
<organism evidence="4 5">
    <name type="scientific">Steroidobacter agaridevorans</name>
    <dbReference type="NCBI Taxonomy" id="2695856"/>
    <lineage>
        <taxon>Bacteria</taxon>
        <taxon>Pseudomonadati</taxon>
        <taxon>Pseudomonadota</taxon>
        <taxon>Gammaproteobacteria</taxon>
        <taxon>Steroidobacterales</taxon>
        <taxon>Steroidobacteraceae</taxon>
        <taxon>Steroidobacter</taxon>
    </lineage>
</organism>
<comment type="caution">
    <text evidence="4">The sequence shown here is derived from an EMBL/GenBank/DDBJ whole genome shotgun (WGS) entry which is preliminary data.</text>
</comment>
<dbReference type="PANTHER" id="PTHR44119:SF4">
    <property type="entry name" value="AEROBIC COBALTOCHELATASE SUBUNIT COBN"/>
    <property type="match status" value="1"/>
</dbReference>
<feature type="domain" description="CobN/magnesium chelatase" evidence="3">
    <location>
        <begin position="125"/>
        <end position="1201"/>
    </location>
</feature>
<feature type="signal peptide" evidence="2">
    <location>
        <begin position="1"/>
        <end position="20"/>
    </location>
</feature>
<dbReference type="EMBL" id="BLJN01000012">
    <property type="protein sequence ID" value="GFE84960.1"/>
    <property type="molecule type" value="Genomic_DNA"/>
</dbReference>
<evidence type="ECO:0000313" key="4">
    <source>
        <dbReference type="EMBL" id="GFE84960.1"/>
    </source>
</evidence>
<gene>
    <name evidence="4" type="ORF">GCM10011487_69600</name>
</gene>
<keyword evidence="2" id="KW-0732">Signal</keyword>
<protein>
    <submittedName>
        <fullName evidence="4">Cobaltochelatase subunit CobN</fullName>
    </submittedName>
</protein>
<feature type="region of interest" description="Disordered" evidence="1">
    <location>
        <begin position="1235"/>
        <end position="1258"/>
    </location>
</feature>
<dbReference type="PANTHER" id="PTHR44119">
    <property type="entry name" value="MAGNESIUM-CHELATASE SUBUNIT CHLH, CHLOROPLASTIC"/>
    <property type="match status" value="1"/>
</dbReference>
<accession>A0A829YNW8</accession>
<dbReference type="Pfam" id="PF02514">
    <property type="entry name" value="CobN-Mg_chel"/>
    <property type="match status" value="1"/>
</dbReference>
<evidence type="ECO:0000313" key="5">
    <source>
        <dbReference type="Proteomes" id="UP000445000"/>
    </source>
</evidence>
<proteinExistence type="predicted"/>
<evidence type="ECO:0000259" key="3">
    <source>
        <dbReference type="Pfam" id="PF02514"/>
    </source>
</evidence>
<dbReference type="InterPro" id="IPR003672">
    <property type="entry name" value="CobN/Mg_chltase"/>
</dbReference>
<reference evidence="5" key="1">
    <citation type="submission" date="2020-01" db="EMBL/GenBank/DDBJ databases">
        <title>'Steroidobacter agaridevorans' sp. nov., agar-degrading bacteria isolated from rhizosphere soils.</title>
        <authorList>
            <person name="Ikenaga M."/>
            <person name="Kataoka M."/>
            <person name="Murouchi A."/>
            <person name="Katsuragi S."/>
            <person name="Sakai M."/>
        </authorList>
    </citation>
    <scope>NUCLEOTIDE SEQUENCE [LARGE SCALE GENOMIC DNA]</scope>
    <source>
        <strain evidence="5">YU21-B</strain>
    </source>
</reference>